<protein>
    <submittedName>
        <fullName evidence="1">Type IV pilus assembly protein PilM</fullName>
    </submittedName>
</protein>
<keyword evidence="2" id="KW-1185">Reference proteome</keyword>
<dbReference type="PANTHER" id="PTHR32432:SF3">
    <property type="entry name" value="ETHANOLAMINE UTILIZATION PROTEIN EUTJ"/>
    <property type="match status" value="1"/>
</dbReference>
<dbReference type="EMBL" id="FUXB01000011">
    <property type="protein sequence ID" value="SKA08732.1"/>
    <property type="molecule type" value="Genomic_DNA"/>
</dbReference>
<gene>
    <name evidence="1" type="ORF">SAMN02745782_02365</name>
</gene>
<dbReference type="Gene3D" id="3.30.420.40">
    <property type="match status" value="2"/>
</dbReference>
<dbReference type="Proteomes" id="UP000190834">
    <property type="component" value="Unassembled WGS sequence"/>
</dbReference>
<dbReference type="InterPro" id="IPR043129">
    <property type="entry name" value="ATPase_NBD"/>
</dbReference>
<dbReference type="InterPro" id="IPR050696">
    <property type="entry name" value="FtsA/MreB"/>
</dbReference>
<dbReference type="CDD" id="cd24049">
    <property type="entry name" value="ASKHA_NBD_PilM"/>
    <property type="match status" value="1"/>
</dbReference>
<evidence type="ECO:0000313" key="1">
    <source>
        <dbReference type="EMBL" id="SKA08732.1"/>
    </source>
</evidence>
<dbReference type="Gene3D" id="3.30.1490.300">
    <property type="match status" value="1"/>
</dbReference>
<dbReference type="GeneID" id="70582562"/>
<dbReference type="NCBIfam" id="TIGR01175">
    <property type="entry name" value="pilM"/>
    <property type="match status" value="1"/>
</dbReference>
<dbReference type="PIRSF" id="PIRSF019169">
    <property type="entry name" value="PilM"/>
    <property type="match status" value="1"/>
</dbReference>
<dbReference type="AlphaFoldDB" id="A0A1T4QY68"/>
<reference evidence="2" key="1">
    <citation type="submission" date="2017-02" db="EMBL/GenBank/DDBJ databases">
        <authorList>
            <person name="Varghese N."/>
            <person name="Submissions S."/>
        </authorList>
    </citation>
    <scope>NUCLEOTIDE SEQUENCE [LARGE SCALE GENOMIC DNA]</scope>
    <source>
        <strain evidence="2">DSM 19608</strain>
    </source>
</reference>
<dbReference type="PANTHER" id="PTHR32432">
    <property type="entry name" value="CELL DIVISION PROTEIN FTSA-RELATED"/>
    <property type="match status" value="1"/>
</dbReference>
<evidence type="ECO:0000313" key="2">
    <source>
        <dbReference type="Proteomes" id="UP000190834"/>
    </source>
</evidence>
<proteinExistence type="predicted"/>
<dbReference type="SUPFAM" id="SSF53067">
    <property type="entry name" value="Actin-like ATPase domain"/>
    <property type="match status" value="2"/>
</dbReference>
<name>A0A1T4QY68_VIBCI</name>
<dbReference type="OrthoDB" id="9773403at2"/>
<organism evidence="1 2">
    <name type="scientific">Vibrio cincinnatiensis DSM 19608</name>
    <dbReference type="NCBI Taxonomy" id="1123491"/>
    <lineage>
        <taxon>Bacteria</taxon>
        <taxon>Pseudomonadati</taxon>
        <taxon>Pseudomonadota</taxon>
        <taxon>Gammaproteobacteria</taxon>
        <taxon>Vibrionales</taxon>
        <taxon>Vibrionaceae</taxon>
        <taxon>Vibrio</taxon>
    </lineage>
</organism>
<dbReference type="RefSeq" id="WP_078926721.1">
    <property type="nucleotide sequence ID" value="NZ_FUXB01000011.1"/>
</dbReference>
<dbReference type="InterPro" id="IPR005883">
    <property type="entry name" value="PilM"/>
</dbReference>
<sequence>MGKSLVTGVDIGHHSIKAVVLKLSGDTYSLVSYKEIAVTGDIFADNYTLDYQKIVKKLKELKKSLPLFNRKVSIAVPDNSVISKILQIESDLEPAEQEFAIYQAFSHQSPLPIDDLSLDFIKISDNVLGRSRSATYQVYATRREVVESRISASEKAGLNPVLLDVQMHSLVRIWQQVSQIQQRTNWMLLDIGYSQSSLCLDFIDKAPFCKEIPLGTRWFNQTEQSEGSHDVASLDSSTDVQAFNQEFVERLARQIQLFTSVHGTHSLAGIWLSGGGASISGLAEAISERLALPCERFTPLSIFSHKLNKRRRTLNEQQRFSTAAGLALRGIEWLESGHAA</sequence>
<accession>A0A1T4QY68</accession>
<dbReference type="Pfam" id="PF11104">
    <property type="entry name" value="PilM_2"/>
    <property type="match status" value="1"/>
</dbReference>
<dbReference type="STRING" id="1123491.SAMN02745782_02365"/>